<comment type="caution">
    <text evidence="1">The sequence shown here is derived from an EMBL/GenBank/DDBJ whole genome shotgun (WGS) entry which is preliminary data.</text>
</comment>
<accession>M6Y627</accession>
<organism evidence="1 2">
    <name type="scientific">Leptospira noguchii str. 2001034031</name>
    <dbReference type="NCBI Taxonomy" id="1193053"/>
    <lineage>
        <taxon>Bacteria</taxon>
        <taxon>Pseudomonadati</taxon>
        <taxon>Spirochaetota</taxon>
        <taxon>Spirochaetia</taxon>
        <taxon>Leptospirales</taxon>
        <taxon>Leptospiraceae</taxon>
        <taxon>Leptospira</taxon>
    </lineage>
</organism>
<dbReference type="EMBL" id="AKXB02000107">
    <property type="protein sequence ID" value="EMO89160.1"/>
    <property type="molecule type" value="Genomic_DNA"/>
</dbReference>
<dbReference type="Proteomes" id="UP000012138">
    <property type="component" value="Unassembled WGS sequence"/>
</dbReference>
<name>M6Y627_9LEPT</name>
<evidence type="ECO:0000313" key="2">
    <source>
        <dbReference type="Proteomes" id="UP000012138"/>
    </source>
</evidence>
<protein>
    <submittedName>
        <fullName evidence="1">Uncharacterized protein</fullName>
    </submittedName>
</protein>
<dbReference type="AlphaFoldDB" id="M6Y627"/>
<proteinExistence type="predicted"/>
<sequence length="54" mass="6282">MWEFPQNSMTADPKGLCLIRVGRRVQWGIPANSLDLQVQIYFSKRTARFLSNQI</sequence>
<evidence type="ECO:0000313" key="1">
    <source>
        <dbReference type="EMBL" id="EMO89160.1"/>
    </source>
</evidence>
<gene>
    <name evidence="1" type="ORF">LEP1GSC024_2375</name>
</gene>
<reference evidence="1 2" key="1">
    <citation type="submission" date="2013-01" db="EMBL/GenBank/DDBJ databases">
        <authorList>
            <person name="Harkins D.M."/>
            <person name="Durkin A.S."/>
            <person name="Brinkac L.M."/>
            <person name="Haft D.H."/>
            <person name="Selengut J.D."/>
            <person name="Sanka R."/>
            <person name="DePew J."/>
            <person name="Purushe J."/>
            <person name="Whelen A.C."/>
            <person name="Vinetz J.M."/>
            <person name="Sutton G.G."/>
            <person name="Nierman W.C."/>
            <person name="Fouts D.E."/>
        </authorList>
    </citation>
    <scope>NUCLEOTIDE SEQUENCE [LARGE SCALE GENOMIC DNA]</scope>
    <source>
        <strain evidence="1 2">2001034031</strain>
    </source>
</reference>